<accession>A0AAD4AL05</accession>
<dbReference type="InterPro" id="IPR024078">
    <property type="entry name" value="LmbE-like_dom_sf"/>
</dbReference>
<dbReference type="RefSeq" id="WP_010362163.1">
    <property type="nucleotide sequence ID" value="NZ_AHBZ03000014.1"/>
</dbReference>
<dbReference type="Gene3D" id="3.40.50.10320">
    <property type="entry name" value="LmbE-like"/>
    <property type="match status" value="1"/>
</dbReference>
<dbReference type="AlphaFoldDB" id="A0AAD4AL05"/>
<organism evidence="1 2">
    <name type="scientific">Pseudoalteromonas citrea</name>
    <dbReference type="NCBI Taxonomy" id="43655"/>
    <lineage>
        <taxon>Bacteria</taxon>
        <taxon>Pseudomonadati</taxon>
        <taxon>Pseudomonadota</taxon>
        <taxon>Gammaproteobacteria</taxon>
        <taxon>Alteromonadales</taxon>
        <taxon>Pseudoalteromonadaceae</taxon>
        <taxon>Pseudoalteromonas</taxon>
    </lineage>
</organism>
<reference evidence="1" key="2">
    <citation type="submission" date="2015-03" db="EMBL/GenBank/DDBJ databases">
        <title>Genome sequence of Pseudoalteromonas citrea.</title>
        <authorList>
            <person name="Xie B.-B."/>
            <person name="Rong J.-C."/>
            <person name="Qin Q.-L."/>
            <person name="Zhang Y.-Z."/>
        </authorList>
    </citation>
    <scope>NUCLEOTIDE SEQUENCE</scope>
    <source>
        <strain evidence="1">DSM 8771</strain>
    </source>
</reference>
<evidence type="ECO:0008006" key="3">
    <source>
        <dbReference type="Google" id="ProtNLM"/>
    </source>
</evidence>
<name>A0AAD4AL05_9GAMM</name>
<gene>
    <name evidence="1" type="ORF">PCIT_a0549</name>
</gene>
<sequence length="222" mass="24885">MSIVAVIAPHPDDETLGCGGTILKHLAAGDEVHWIIVTQINEEIGFSKDRISARKCEIKQVADAYKMTSYLWLEHVATTLSSDTLGDLIGDLSEVINRLKPDQLYVPYPGDVHSDHGVVFNAVSACSKSFRYPFIKKICCYETLSETEFAINPMNPVFKPNLFVDISEHVERKVEIMQYYKGEIQPAPFPRSEENIRALARYRGAVAGCDMAEAFMILKEVI</sequence>
<dbReference type="InterPro" id="IPR003737">
    <property type="entry name" value="GlcNAc_PI_deacetylase-related"/>
</dbReference>
<dbReference type="Pfam" id="PF02585">
    <property type="entry name" value="PIG-L"/>
    <property type="match status" value="1"/>
</dbReference>
<dbReference type="SUPFAM" id="SSF102588">
    <property type="entry name" value="LmbE-like"/>
    <property type="match status" value="1"/>
</dbReference>
<comment type="caution">
    <text evidence="1">The sequence shown here is derived from an EMBL/GenBank/DDBJ whole genome shotgun (WGS) entry which is preliminary data.</text>
</comment>
<dbReference type="PANTHER" id="PTHR12993:SF29">
    <property type="entry name" value="BLR3841 PROTEIN"/>
    <property type="match status" value="1"/>
</dbReference>
<dbReference type="GO" id="GO:0016811">
    <property type="term" value="F:hydrolase activity, acting on carbon-nitrogen (but not peptide) bonds, in linear amides"/>
    <property type="evidence" value="ECO:0007669"/>
    <property type="project" value="TreeGrafter"/>
</dbReference>
<dbReference type="PANTHER" id="PTHR12993">
    <property type="entry name" value="N-ACETYLGLUCOSAMINYL-PHOSPHATIDYLINOSITOL DE-N-ACETYLASE-RELATED"/>
    <property type="match status" value="1"/>
</dbReference>
<reference evidence="1" key="1">
    <citation type="journal article" date="2012" name="J. Bacteriol.">
        <title>Genome sequences of type strains of seven species of the marine bacterium Pseudoalteromonas.</title>
        <authorList>
            <person name="Xie B.B."/>
            <person name="Shu Y.L."/>
            <person name="Qin Q.L."/>
            <person name="Rong J.C."/>
            <person name="Zhang X.Y."/>
            <person name="Chen X.L."/>
            <person name="Shi M."/>
            <person name="He H.L."/>
            <person name="Zhou B.C."/>
            <person name="Zhang Y.Z."/>
        </authorList>
    </citation>
    <scope>NUCLEOTIDE SEQUENCE</scope>
    <source>
        <strain evidence="1">DSM 8771</strain>
    </source>
</reference>
<protein>
    <recommendedName>
        <fullName evidence="3">GlcNAc-PI de-N-acetylase</fullName>
    </recommendedName>
</protein>
<dbReference type="Proteomes" id="UP000016487">
    <property type="component" value="Unassembled WGS sequence"/>
</dbReference>
<dbReference type="EMBL" id="AHBZ03000014">
    <property type="protein sequence ID" value="KAF7774150.1"/>
    <property type="molecule type" value="Genomic_DNA"/>
</dbReference>
<evidence type="ECO:0000313" key="2">
    <source>
        <dbReference type="Proteomes" id="UP000016487"/>
    </source>
</evidence>
<evidence type="ECO:0000313" key="1">
    <source>
        <dbReference type="EMBL" id="KAF7774150.1"/>
    </source>
</evidence>
<proteinExistence type="predicted"/>